<feature type="compositionally biased region" description="Acidic residues" evidence="1">
    <location>
        <begin position="828"/>
        <end position="838"/>
    </location>
</feature>
<evidence type="ECO:0008006" key="5">
    <source>
        <dbReference type="Google" id="ProtNLM"/>
    </source>
</evidence>
<keyword evidence="2" id="KW-0812">Transmembrane</keyword>
<dbReference type="Pfam" id="PF12259">
    <property type="entry name" value="Baculo_F"/>
    <property type="match status" value="1"/>
</dbReference>
<evidence type="ECO:0000256" key="1">
    <source>
        <dbReference type="SAM" id="MobiDB-lite"/>
    </source>
</evidence>
<feature type="region of interest" description="Disordered" evidence="1">
    <location>
        <begin position="1"/>
        <end position="45"/>
    </location>
</feature>
<sequence>MNKDAMAMEKLAAKDCLDSESESRGPGKISKSEMPSRGEFNNKNNTEFNPIIEKAMFHEIIMESLEPELQKLCSRVSYLTLLIKDAVNIAIIKGHSGTASQPTQSELPATEDAYQFPFNTIECLKEFDKTLDEKNNYVKIMKAILAILSISFACILGDTKTKFFTLQAVNRSAGILYESFDTVHLETSSWKLINSIDLENYYDLYDNFIFSYKKMVELCDLRDSQKEYLKPCIMANSLFNRISRVLHRVQDNNSIIGEILNSQQFLNRTKRGLVNAVGNVAKVLFGTLDENDAKHFNEILQKLETNQINMQHLLSEQTSIFENTILSLNSSNQANKQIFENLNGKVNQIETFINDHIKGVIDNITSYENFALQFSEYFSLFELVSEQFQFYQSDLLNIILYAQNGILHPLVLSPKRLINHLVKQSMYLPKGLSFPVPLYHHYSHDLYKTMHPNVFYSNYKLYFILYIPLVSDISYNIVKMTSLPIKVNNDKHSHIFSFISSEHHYLVIDSLKRNYFFLDNNDLKDCSRIDNKYVCKEKYPLFLLPIHNDCEALLYTHPQKIPESCEKRVSAIHKTIFIKILKINSWIFVSPNDETLTIKCQNFGDSIRLNNSGILELAPHCIAFTSSVTLKPIDTKEANESFINTIYFQNLDIKNEINNQDLRFSFMETLSLNKSILVLPDQNEKLAKISYSIDVLKAKEQKMLNQKSIDFNHIHHYILVYLVVFLIVSYVGFKKYKTMCVNQDKRKCETPSATAESICLTTRVPRIDKTADVQFNEIADSGNLIYVPFNKNMCKLFGMILQDEDGNNNDQDAATDTTKKKEVNLNEMDAEVEQDTSDIGEFPERSNAEETTE</sequence>
<feature type="compositionally biased region" description="Basic and acidic residues" evidence="1">
    <location>
        <begin position="842"/>
        <end position="853"/>
    </location>
</feature>
<feature type="region of interest" description="Disordered" evidence="1">
    <location>
        <begin position="807"/>
        <end position="853"/>
    </location>
</feature>
<reference evidence="3" key="1">
    <citation type="submission" date="2022-01" db="EMBL/GenBank/DDBJ databases">
        <authorList>
            <person name="King R."/>
        </authorList>
    </citation>
    <scope>NUCLEOTIDE SEQUENCE</scope>
</reference>
<dbReference type="AlphaFoldDB" id="A0A9N9MRX2"/>
<proteinExistence type="predicted"/>
<organism evidence="3 4">
    <name type="scientific">Ceutorhynchus assimilis</name>
    <name type="common">cabbage seed weevil</name>
    <dbReference type="NCBI Taxonomy" id="467358"/>
    <lineage>
        <taxon>Eukaryota</taxon>
        <taxon>Metazoa</taxon>
        <taxon>Ecdysozoa</taxon>
        <taxon>Arthropoda</taxon>
        <taxon>Hexapoda</taxon>
        <taxon>Insecta</taxon>
        <taxon>Pterygota</taxon>
        <taxon>Neoptera</taxon>
        <taxon>Endopterygota</taxon>
        <taxon>Coleoptera</taxon>
        <taxon>Polyphaga</taxon>
        <taxon>Cucujiformia</taxon>
        <taxon>Curculionidae</taxon>
        <taxon>Ceutorhynchinae</taxon>
        <taxon>Ceutorhynchus</taxon>
    </lineage>
</organism>
<keyword evidence="2" id="KW-1133">Transmembrane helix</keyword>
<evidence type="ECO:0000313" key="3">
    <source>
        <dbReference type="EMBL" id="CAG9769730.1"/>
    </source>
</evidence>
<feature type="compositionally biased region" description="Basic and acidic residues" evidence="1">
    <location>
        <begin position="1"/>
        <end position="36"/>
    </location>
</feature>
<dbReference type="InterPro" id="IPR022048">
    <property type="entry name" value="Envelope_fusion-like"/>
</dbReference>
<name>A0A9N9MRX2_9CUCU</name>
<dbReference type="Proteomes" id="UP001152799">
    <property type="component" value="Chromosome 5"/>
</dbReference>
<evidence type="ECO:0000313" key="4">
    <source>
        <dbReference type="Proteomes" id="UP001152799"/>
    </source>
</evidence>
<feature type="transmembrane region" description="Helical" evidence="2">
    <location>
        <begin position="714"/>
        <end position="733"/>
    </location>
</feature>
<keyword evidence="4" id="KW-1185">Reference proteome</keyword>
<gene>
    <name evidence="3" type="ORF">CEUTPL_LOCUS10232</name>
</gene>
<protein>
    <recommendedName>
        <fullName evidence="5">Envelope protein</fullName>
    </recommendedName>
</protein>
<dbReference type="EMBL" id="OU892281">
    <property type="protein sequence ID" value="CAG9769730.1"/>
    <property type="molecule type" value="Genomic_DNA"/>
</dbReference>
<keyword evidence="2" id="KW-0472">Membrane</keyword>
<evidence type="ECO:0000256" key="2">
    <source>
        <dbReference type="SAM" id="Phobius"/>
    </source>
</evidence>
<accession>A0A9N9MRX2</accession>
<dbReference type="OrthoDB" id="6628329at2759"/>